<evidence type="ECO:0000256" key="7">
    <source>
        <dbReference type="ARBA" id="ARBA00023053"/>
    </source>
</evidence>
<dbReference type="Pfam" id="PF00474">
    <property type="entry name" value="SSF"/>
    <property type="match status" value="1"/>
</dbReference>
<dbReference type="PANTHER" id="PTHR42985">
    <property type="entry name" value="SODIUM-COUPLED MONOCARBOXYLATE TRANSPORTER"/>
    <property type="match status" value="1"/>
</dbReference>
<keyword evidence="9 12" id="KW-0472">Membrane</keyword>
<feature type="transmembrane region" description="Helical" evidence="12">
    <location>
        <begin position="150"/>
        <end position="170"/>
    </location>
</feature>
<comment type="subcellular location">
    <subcellularLocation>
        <location evidence="1">Cell membrane</location>
        <topology evidence="1">Multi-pass membrane protein</topology>
    </subcellularLocation>
</comment>
<evidence type="ECO:0000256" key="9">
    <source>
        <dbReference type="ARBA" id="ARBA00023136"/>
    </source>
</evidence>
<dbReference type="PANTHER" id="PTHR42985:SF40">
    <property type="entry name" value="LD47995P-RELATED"/>
    <property type="match status" value="1"/>
</dbReference>
<evidence type="ECO:0000256" key="2">
    <source>
        <dbReference type="ARBA" id="ARBA00006434"/>
    </source>
</evidence>
<keyword evidence="7" id="KW-0915">Sodium</keyword>
<keyword evidence="3" id="KW-0813">Transport</keyword>
<feature type="transmembrane region" description="Helical" evidence="12">
    <location>
        <begin position="123"/>
        <end position="144"/>
    </location>
</feature>
<comment type="caution">
    <text evidence="13">The sequence shown here is derived from an EMBL/GenBank/DDBJ whole genome shotgun (WGS) entry which is preliminary data.</text>
</comment>
<keyword evidence="5 12" id="KW-0812">Transmembrane</keyword>
<evidence type="ECO:0000256" key="6">
    <source>
        <dbReference type="ARBA" id="ARBA00022989"/>
    </source>
</evidence>
<dbReference type="InterPro" id="IPR001734">
    <property type="entry name" value="Na/solute_symporter"/>
</dbReference>
<feature type="non-terminal residue" evidence="13">
    <location>
        <position position="243"/>
    </location>
</feature>
<dbReference type="AlphaFoldDB" id="A0A443R1D2"/>
<dbReference type="Gene3D" id="1.20.1730.10">
    <property type="entry name" value="Sodium/glucose cotransporter"/>
    <property type="match status" value="1"/>
</dbReference>
<keyword evidence="4" id="KW-1003">Cell membrane</keyword>
<feature type="transmembrane region" description="Helical" evidence="12">
    <location>
        <begin position="82"/>
        <end position="103"/>
    </location>
</feature>
<sequence length="243" mass="27083">MSETFSVLDYFVFCSTLIFSALIGIFFWLKSRKNQTNHDYLMGSRNLSVLPVSMSLAASFMSSSTVLGVPVEIYLLGTQFTVTVFFFTLSVLFAAKFFMPIYYDLKLTSINKYLLRRFEANSIRIFGSFGFVVCTVFYLAVALYAPALALSSGLIASIVFCMTIAIGSVVNKKPDIHLPLTIDGCPADVVKQFGLSYNQTNYLLPEEYSPEGINKLFHISYFYVPTLGFVICLVTGILVSLMT</sequence>
<proteinExistence type="inferred from homology"/>
<evidence type="ECO:0000256" key="4">
    <source>
        <dbReference type="ARBA" id="ARBA00022475"/>
    </source>
</evidence>
<dbReference type="STRING" id="1965070.A0A443R1D2"/>
<evidence type="ECO:0000256" key="8">
    <source>
        <dbReference type="ARBA" id="ARBA00023065"/>
    </source>
</evidence>
<dbReference type="PROSITE" id="PS50283">
    <property type="entry name" value="NA_SOLUT_SYMP_3"/>
    <property type="match status" value="1"/>
</dbReference>
<dbReference type="Proteomes" id="UP000285301">
    <property type="component" value="Unassembled WGS sequence"/>
</dbReference>
<feature type="transmembrane region" description="Helical" evidence="12">
    <location>
        <begin position="49"/>
        <end position="76"/>
    </location>
</feature>
<reference evidence="13 14" key="1">
    <citation type="journal article" date="2018" name="Gigascience">
        <title>Genomes of trombidid mites reveal novel predicted allergens and laterally-transferred genes associated with secondary metabolism.</title>
        <authorList>
            <person name="Dong X."/>
            <person name="Chaisiri K."/>
            <person name="Xia D."/>
            <person name="Armstrong S.D."/>
            <person name="Fang Y."/>
            <person name="Donnelly M.J."/>
            <person name="Kadowaki T."/>
            <person name="McGarry J.W."/>
            <person name="Darby A.C."/>
            <person name="Makepeace B.L."/>
        </authorList>
    </citation>
    <scope>NUCLEOTIDE SEQUENCE [LARGE SCALE GENOMIC DNA]</scope>
    <source>
        <strain evidence="13">UoL-WK</strain>
    </source>
</reference>
<evidence type="ECO:0000256" key="11">
    <source>
        <dbReference type="RuleBase" id="RU362091"/>
    </source>
</evidence>
<dbReference type="OrthoDB" id="6152138at2759"/>
<evidence type="ECO:0000256" key="1">
    <source>
        <dbReference type="ARBA" id="ARBA00004651"/>
    </source>
</evidence>
<evidence type="ECO:0000256" key="12">
    <source>
        <dbReference type="SAM" id="Phobius"/>
    </source>
</evidence>
<evidence type="ECO:0000256" key="5">
    <source>
        <dbReference type="ARBA" id="ARBA00022692"/>
    </source>
</evidence>
<comment type="similarity">
    <text evidence="2 11">Belongs to the sodium:solute symporter (SSF) (TC 2.A.21) family.</text>
</comment>
<keyword evidence="6 12" id="KW-1133">Transmembrane helix</keyword>
<dbReference type="InterPro" id="IPR038377">
    <property type="entry name" value="Na/Glc_symporter_sf"/>
</dbReference>
<accession>A0A443R1D2</accession>
<evidence type="ECO:0000256" key="10">
    <source>
        <dbReference type="ARBA" id="ARBA00023201"/>
    </source>
</evidence>
<evidence type="ECO:0000313" key="14">
    <source>
        <dbReference type="Proteomes" id="UP000285301"/>
    </source>
</evidence>
<dbReference type="GO" id="GO:0015293">
    <property type="term" value="F:symporter activity"/>
    <property type="evidence" value="ECO:0007669"/>
    <property type="project" value="TreeGrafter"/>
</dbReference>
<dbReference type="GO" id="GO:0005886">
    <property type="term" value="C:plasma membrane"/>
    <property type="evidence" value="ECO:0007669"/>
    <property type="project" value="UniProtKB-SubCell"/>
</dbReference>
<gene>
    <name evidence="13" type="ORF">B4U79_08602</name>
</gene>
<dbReference type="InterPro" id="IPR051163">
    <property type="entry name" value="Sodium:Solute_Symporter_SSF"/>
</dbReference>
<feature type="transmembrane region" description="Helical" evidence="12">
    <location>
        <begin position="221"/>
        <end position="242"/>
    </location>
</feature>
<keyword evidence="14" id="KW-1185">Reference proteome</keyword>
<feature type="transmembrane region" description="Helical" evidence="12">
    <location>
        <begin position="6"/>
        <end position="29"/>
    </location>
</feature>
<dbReference type="GO" id="GO:0006814">
    <property type="term" value="P:sodium ion transport"/>
    <property type="evidence" value="ECO:0007669"/>
    <property type="project" value="UniProtKB-KW"/>
</dbReference>
<keyword evidence="8" id="KW-0406">Ion transport</keyword>
<evidence type="ECO:0000256" key="3">
    <source>
        <dbReference type="ARBA" id="ARBA00022448"/>
    </source>
</evidence>
<dbReference type="EMBL" id="NCKU01002661">
    <property type="protein sequence ID" value="RWS09074.1"/>
    <property type="molecule type" value="Genomic_DNA"/>
</dbReference>
<protein>
    <submittedName>
        <fullName evidence="13">Sodium-coupled monocarboxylate transporter 1-like protein 2</fullName>
    </submittedName>
</protein>
<organism evidence="13 14">
    <name type="scientific">Dinothrombium tinctorium</name>
    <dbReference type="NCBI Taxonomy" id="1965070"/>
    <lineage>
        <taxon>Eukaryota</taxon>
        <taxon>Metazoa</taxon>
        <taxon>Ecdysozoa</taxon>
        <taxon>Arthropoda</taxon>
        <taxon>Chelicerata</taxon>
        <taxon>Arachnida</taxon>
        <taxon>Acari</taxon>
        <taxon>Acariformes</taxon>
        <taxon>Trombidiformes</taxon>
        <taxon>Prostigmata</taxon>
        <taxon>Anystina</taxon>
        <taxon>Parasitengona</taxon>
        <taxon>Trombidioidea</taxon>
        <taxon>Trombidiidae</taxon>
        <taxon>Dinothrombium</taxon>
    </lineage>
</organism>
<evidence type="ECO:0000313" key="13">
    <source>
        <dbReference type="EMBL" id="RWS09074.1"/>
    </source>
</evidence>
<name>A0A443R1D2_9ACAR</name>
<keyword evidence="10" id="KW-0739">Sodium transport</keyword>